<proteinExistence type="predicted"/>
<evidence type="ECO:0000313" key="9">
    <source>
        <dbReference type="Proteomes" id="UP000324383"/>
    </source>
</evidence>
<organism evidence="8 9">
    <name type="scientific">Bacteroides pyogenes</name>
    <dbReference type="NCBI Taxonomy" id="310300"/>
    <lineage>
        <taxon>Bacteria</taxon>
        <taxon>Pseudomonadati</taxon>
        <taxon>Bacteroidota</taxon>
        <taxon>Bacteroidia</taxon>
        <taxon>Bacteroidales</taxon>
        <taxon>Bacteroidaceae</taxon>
        <taxon>Bacteroides</taxon>
    </lineage>
</organism>
<reference evidence="8 9" key="1">
    <citation type="submission" date="2019-07" db="EMBL/GenBank/DDBJ databases">
        <title>Draft Genome Sequences of Bacteroides pyogenes Strains Isolated from the Uterus Holstein Dairy Cows with Metritis.</title>
        <authorList>
            <person name="Cunha F."/>
            <person name="Galvao K.N."/>
            <person name="Jeon S.J."/>
            <person name="Jeong K.C."/>
        </authorList>
    </citation>
    <scope>NUCLEOTIDE SEQUENCE [LARGE SCALE GENOMIC DNA]</scope>
    <source>
        <strain evidence="8 9">KG-31</strain>
    </source>
</reference>
<feature type="transmembrane region" description="Helical" evidence="6">
    <location>
        <begin position="35"/>
        <end position="59"/>
    </location>
</feature>
<keyword evidence="4 6" id="KW-1133">Transmembrane helix</keyword>
<accession>A0A5D3EB37</accession>
<dbReference type="PANTHER" id="PTHR33885">
    <property type="entry name" value="PHAGE SHOCK PROTEIN C"/>
    <property type="match status" value="1"/>
</dbReference>
<evidence type="ECO:0000256" key="4">
    <source>
        <dbReference type="ARBA" id="ARBA00022989"/>
    </source>
</evidence>
<protein>
    <submittedName>
        <fullName evidence="8">PspC domain-containing protein</fullName>
    </submittedName>
</protein>
<dbReference type="PANTHER" id="PTHR33885:SF3">
    <property type="entry name" value="PHAGE SHOCK PROTEIN C"/>
    <property type="match status" value="1"/>
</dbReference>
<evidence type="ECO:0000256" key="1">
    <source>
        <dbReference type="ARBA" id="ARBA00004162"/>
    </source>
</evidence>
<dbReference type="GO" id="GO:0005886">
    <property type="term" value="C:plasma membrane"/>
    <property type="evidence" value="ECO:0007669"/>
    <property type="project" value="UniProtKB-SubCell"/>
</dbReference>
<dbReference type="Pfam" id="PF04024">
    <property type="entry name" value="PspC"/>
    <property type="match status" value="1"/>
</dbReference>
<dbReference type="EMBL" id="VKLW01000020">
    <property type="protein sequence ID" value="TYK33059.1"/>
    <property type="molecule type" value="Genomic_DNA"/>
</dbReference>
<evidence type="ECO:0000256" key="3">
    <source>
        <dbReference type="ARBA" id="ARBA00022692"/>
    </source>
</evidence>
<evidence type="ECO:0000259" key="7">
    <source>
        <dbReference type="Pfam" id="PF04024"/>
    </source>
</evidence>
<evidence type="ECO:0000256" key="6">
    <source>
        <dbReference type="SAM" id="Phobius"/>
    </source>
</evidence>
<dbReference type="InterPro" id="IPR052027">
    <property type="entry name" value="PspC"/>
</dbReference>
<dbReference type="RefSeq" id="WP_027326341.1">
    <property type="nucleotide sequence ID" value="NZ_CAMBON010000042.1"/>
</dbReference>
<feature type="domain" description="Phage shock protein PspC N-terminal" evidence="7">
    <location>
        <begin position="5"/>
        <end position="63"/>
    </location>
</feature>
<evidence type="ECO:0000313" key="8">
    <source>
        <dbReference type="EMBL" id="TYK33059.1"/>
    </source>
</evidence>
<dbReference type="Proteomes" id="UP000324383">
    <property type="component" value="Unassembled WGS sequence"/>
</dbReference>
<dbReference type="AlphaFoldDB" id="A0A5D3EB37"/>
<evidence type="ECO:0000256" key="5">
    <source>
        <dbReference type="ARBA" id="ARBA00023136"/>
    </source>
</evidence>
<evidence type="ECO:0000256" key="2">
    <source>
        <dbReference type="ARBA" id="ARBA00022475"/>
    </source>
</evidence>
<comment type="caution">
    <text evidence="8">The sequence shown here is derived from an EMBL/GenBank/DDBJ whole genome shotgun (WGS) entry which is preliminary data.</text>
</comment>
<keyword evidence="5 6" id="KW-0472">Membrane</keyword>
<sequence length="79" mass="9184">MERNKKLTRSRKERMIAGVCGGLAEYFGWDVSILRVVYVLATIFTAFAGTIVYIILWIVMPDERYSDRYGSRIGDRHNH</sequence>
<keyword evidence="2" id="KW-1003">Cell membrane</keyword>
<comment type="subcellular location">
    <subcellularLocation>
        <location evidence="1">Cell membrane</location>
        <topology evidence="1">Single-pass membrane protein</topology>
    </subcellularLocation>
</comment>
<name>A0A5D3EB37_9BACE</name>
<gene>
    <name evidence="8" type="ORF">FNJ60_09430</name>
</gene>
<keyword evidence="9" id="KW-1185">Reference proteome</keyword>
<dbReference type="InterPro" id="IPR007168">
    <property type="entry name" value="Phageshock_PspC_N"/>
</dbReference>
<keyword evidence="3 6" id="KW-0812">Transmembrane</keyword>